<dbReference type="AlphaFoldDB" id="A0A2J8B434"/>
<dbReference type="Gene3D" id="2.10.109.10">
    <property type="entry name" value="Umud Fragment, subunit A"/>
    <property type="match status" value="1"/>
</dbReference>
<dbReference type="PROSITE" id="PS00760">
    <property type="entry name" value="SPASE_I_2"/>
    <property type="match status" value="1"/>
</dbReference>
<evidence type="ECO:0000256" key="6">
    <source>
        <dbReference type="RuleBase" id="RU362042"/>
    </source>
</evidence>
<dbReference type="InterPro" id="IPR019758">
    <property type="entry name" value="Pept_S26A_signal_pept_1_CS"/>
</dbReference>
<evidence type="ECO:0000313" key="9">
    <source>
        <dbReference type="EMBL" id="PNH19540.1"/>
    </source>
</evidence>
<dbReference type="EC" id="3.4.21.89" evidence="4 6"/>
<evidence type="ECO:0000256" key="7">
    <source>
        <dbReference type="SAM" id="MobiDB-lite"/>
    </source>
</evidence>
<protein>
    <recommendedName>
        <fullName evidence="4 6">Signal peptidase I</fullName>
        <ecNumber evidence="4 6">3.4.21.89</ecNumber>
    </recommendedName>
</protein>
<evidence type="ECO:0000256" key="4">
    <source>
        <dbReference type="ARBA" id="ARBA00013208"/>
    </source>
</evidence>
<feature type="region of interest" description="Disordered" evidence="7">
    <location>
        <begin position="1"/>
        <end position="21"/>
    </location>
</feature>
<comment type="caution">
    <text evidence="9">The sequence shown here is derived from an EMBL/GenBank/DDBJ whole genome shotgun (WGS) entry which is preliminary data.</text>
</comment>
<dbReference type="Pfam" id="PF10502">
    <property type="entry name" value="Peptidase_S26"/>
    <property type="match status" value="1"/>
</dbReference>
<reference evidence="10" key="1">
    <citation type="submission" date="2017-04" db="EMBL/GenBank/DDBJ databases">
        <authorList>
            <person name="Bumgarner R.E."/>
            <person name="Fredricks D.N."/>
            <person name="Srinivasan S."/>
        </authorList>
    </citation>
    <scope>NUCLEOTIDE SEQUENCE [LARGE SCALE GENOMIC DNA]</scope>
    <source>
        <strain evidence="10">KA00405</strain>
    </source>
</reference>
<dbReference type="RefSeq" id="WP_102892220.1">
    <property type="nucleotide sequence ID" value="NZ_NBZD01000001.1"/>
</dbReference>
<evidence type="ECO:0000256" key="1">
    <source>
        <dbReference type="ARBA" id="ARBA00000677"/>
    </source>
</evidence>
<sequence>MMFFGKKINRSDNSKPVRRPAVDQQRLAHLTADFAAAKENKAANQVANSSSDGTVSGTAGDIRQAMSNDVPASAGAAGNYAPKPDLSRNTVRITPEMLQLTASMTESVNSEQTSLVPSVANKGTLKEPSVDCRKESKPTAKSGSPFKLPKLSKIKKGNGQFLELSKISPDEMLNHHDVTADQANDYSTKAIHSSAKILPEKLLLELGGKKSAHRREMLRRPHSATLTDNIKRVSCPSDLENAYSVSAMKSGWHRYAKLTLSWLKTLCLVLVIAFLFNSYVCRRNAISGVAMQPTLDDGEHVLVNLLAAHIGAIRRGDIIILDSGNLSEHIQVGDLVKRVVAVGGDTVELKDEAVYVNGEKLDEPYLASGTVTEPIDLRFKKVVLDKNQYYVLGDNRSASLDSRFFGPILRSDIVGECVLRTAPMHKFGRIR</sequence>
<dbReference type="EMBL" id="NBZD01000001">
    <property type="protein sequence ID" value="PNH19540.1"/>
    <property type="molecule type" value="Genomic_DNA"/>
</dbReference>
<dbReference type="CDD" id="cd06530">
    <property type="entry name" value="S26_SPase_I"/>
    <property type="match status" value="1"/>
</dbReference>
<evidence type="ECO:0000259" key="8">
    <source>
        <dbReference type="Pfam" id="PF10502"/>
    </source>
</evidence>
<feature type="transmembrane region" description="Helical" evidence="6">
    <location>
        <begin position="258"/>
        <end position="276"/>
    </location>
</feature>
<evidence type="ECO:0000256" key="5">
    <source>
        <dbReference type="ARBA" id="ARBA00022801"/>
    </source>
</evidence>
<comment type="similarity">
    <text evidence="3 6">Belongs to the peptidase S26 family.</text>
</comment>
<dbReference type="GO" id="GO:0005886">
    <property type="term" value="C:plasma membrane"/>
    <property type="evidence" value="ECO:0007669"/>
    <property type="project" value="UniProtKB-SubCell"/>
</dbReference>
<dbReference type="GO" id="GO:0006465">
    <property type="term" value="P:signal peptide processing"/>
    <property type="evidence" value="ECO:0007669"/>
    <property type="project" value="InterPro"/>
</dbReference>
<accession>A0A2J8B434</accession>
<dbReference type="GO" id="GO:0004252">
    <property type="term" value="F:serine-type endopeptidase activity"/>
    <property type="evidence" value="ECO:0007669"/>
    <property type="project" value="InterPro"/>
</dbReference>
<dbReference type="PANTHER" id="PTHR43390:SF1">
    <property type="entry name" value="CHLOROPLAST PROCESSING PEPTIDASE"/>
    <property type="match status" value="1"/>
</dbReference>
<dbReference type="Proteomes" id="UP000236394">
    <property type="component" value="Unassembled WGS sequence"/>
</dbReference>
<evidence type="ECO:0000256" key="2">
    <source>
        <dbReference type="ARBA" id="ARBA00004401"/>
    </source>
</evidence>
<comment type="catalytic activity">
    <reaction evidence="1 6">
        <text>Cleavage of hydrophobic, N-terminal signal or leader sequences from secreted and periplasmic proteins.</text>
        <dbReference type="EC" id="3.4.21.89"/>
    </reaction>
</comment>
<dbReference type="PROSITE" id="PS00761">
    <property type="entry name" value="SPASE_I_3"/>
    <property type="match status" value="1"/>
</dbReference>
<dbReference type="InterPro" id="IPR000223">
    <property type="entry name" value="Pept_S26A_signal_pept_1"/>
</dbReference>
<dbReference type="PANTHER" id="PTHR43390">
    <property type="entry name" value="SIGNAL PEPTIDASE I"/>
    <property type="match status" value="1"/>
</dbReference>
<feature type="compositionally biased region" description="Basic and acidic residues" evidence="7">
    <location>
        <begin position="124"/>
        <end position="138"/>
    </location>
</feature>
<keyword evidence="6" id="KW-0812">Transmembrane</keyword>
<comment type="subcellular location">
    <subcellularLocation>
        <location evidence="2">Cell membrane</location>
        <topology evidence="2">Single-pass type II membrane protein</topology>
    </subcellularLocation>
    <subcellularLocation>
        <location evidence="6">Membrane</location>
        <topology evidence="6">Single-pass type II membrane protein</topology>
    </subcellularLocation>
</comment>
<name>A0A2J8B434_9FIRM</name>
<dbReference type="InterPro" id="IPR019533">
    <property type="entry name" value="Peptidase_S26"/>
</dbReference>
<evidence type="ECO:0000256" key="3">
    <source>
        <dbReference type="ARBA" id="ARBA00009370"/>
    </source>
</evidence>
<feature type="region of interest" description="Disordered" evidence="7">
    <location>
        <begin position="104"/>
        <end position="150"/>
    </location>
</feature>
<keyword evidence="6" id="KW-0472">Membrane</keyword>
<feature type="compositionally biased region" description="Polar residues" evidence="7">
    <location>
        <begin position="104"/>
        <end position="116"/>
    </location>
</feature>
<dbReference type="InterPro" id="IPR036286">
    <property type="entry name" value="LexA/Signal_pep-like_sf"/>
</dbReference>
<keyword evidence="5 6" id="KW-0378">Hydrolase</keyword>
<keyword evidence="6" id="KW-1133">Transmembrane helix</keyword>
<dbReference type="InterPro" id="IPR019757">
    <property type="entry name" value="Pept_S26A_signal_pept_1_Lys-AS"/>
</dbReference>
<feature type="region of interest" description="Disordered" evidence="7">
    <location>
        <begin position="40"/>
        <end position="60"/>
    </location>
</feature>
<organism evidence="9 10">
    <name type="scientific">Mageeibacillus indolicus</name>
    <dbReference type="NCBI Taxonomy" id="884684"/>
    <lineage>
        <taxon>Bacteria</taxon>
        <taxon>Bacillati</taxon>
        <taxon>Bacillota</taxon>
        <taxon>Clostridia</taxon>
        <taxon>Eubacteriales</taxon>
        <taxon>Oscillospiraceae</taxon>
        <taxon>Mageeibacillus</taxon>
    </lineage>
</organism>
<dbReference type="PRINTS" id="PR00727">
    <property type="entry name" value="LEADERPTASE"/>
</dbReference>
<dbReference type="SUPFAM" id="SSF51306">
    <property type="entry name" value="LexA/Signal peptidase"/>
    <property type="match status" value="1"/>
</dbReference>
<evidence type="ECO:0000313" key="10">
    <source>
        <dbReference type="Proteomes" id="UP000236394"/>
    </source>
</evidence>
<feature type="domain" description="Peptidase S26" evidence="8">
    <location>
        <begin position="261"/>
        <end position="420"/>
    </location>
</feature>
<keyword evidence="6" id="KW-0645">Protease</keyword>
<dbReference type="NCBIfam" id="TIGR02227">
    <property type="entry name" value="sigpep_I_bact"/>
    <property type="match status" value="1"/>
</dbReference>
<gene>
    <name evidence="9" type="ORF">B7R76_01245</name>
</gene>
<proteinExistence type="inferred from homology"/>
<dbReference type="GO" id="GO:0009003">
    <property type="term" value="F:signal peptidase activity"/>
    <property type="evidence" value="ECO:0007669"/>
    <property type="project" value="UniProtKB-EC"/>
</dbReference>